<protein>
    <submittedName>
        <fullName evidence="1">Uncharacterized protein</fullName>
    </submittedName>
</protein>
<evidence type="ECO:0000313" key="2">
    <source>
        <dbReference type="Proteomes" id="UP001215598"/>
    </source>
</evidence>
<proteinExistence type="predicted"/>
<feature type="non-terminal residue" evidence="1">
    <location>
        <position position="1"/>
    </location>
</feature>
<comment type="caution">
    <text evidence="1">The sequence shown here is derived from an EMBL/GenBank/DDBJ whole genome shotgun (WGS) entry which is preliminary data.</text>
</comment>
<reference evidence="1" key="1">
    <citation type="submission" date="2023-03" db="EMBL/GenBank/DDBJ databases">
        <title>Massive genome expansion in bonnet fungi (Mycena s.s.) driven by repeated elements and novel gene families across ecological guilds.</title>
        <authorList>
            <consortium name="Lawrence Berkeley National Laboratory"/>
            <person name="Harder C.B."/>
            <person name="Miyauchi S."/>
            <person name="Viragh M."/>
            <person name="Kuo A."/>
            <person name="Thoen E."/>
            <person name="Andreopoulos B."/>
            <person name="Lu D."/>
            <person name="Skrede I."/>
            <person name="Drula E."/>
            <person name="Henrissat B."/>
            <person name="Morin E."/>
            <person name="Kohler A."/>
            <person name="Barry K."/>
            <person name="LaButti K."/>
            <person name="Morin E."/>
            <person name="Salamov A."/>
            <person name="Lipzen A."/>
            <person name="Mereny Z."/>
            <person name="Hegedus B."/>
            <person name="Baldrian P."/>
            <person name="Stursova M."/>
            <person name="Weitz H."/>
            <person name="Taylor A."/>
            <person name="Grigoriev I.V."/>
            <person name="Nagy L.G."/>
            <person name="Martin F."/>
            <person name="Kauserud H."/>
        </authorList>
    </citation>
    <scope>NUCLEOTIDE SEQUENCE</scope>
    <source>
        <strain evidence="1">CBHHK182m</strain>
    </source>
</reference>
<keyword evidence="2" id="KW-1185">Reference proteome</keyword>
<organism evidence="1 2">
    <name type="scientific">Mycena metata</name>
    <dbReference type="NCBI Taxonomy" id="1033252"/>
    <lineage>
        <taxon>Eukaryota</taxon>
        <taxon>Fungi</taxon>
        <taxon>Dikarya</taxon>
        <taxon>Basidiomycota</taxon>
        <taxon>Agaricomycotina</taxon>
        <taxon>Agaricomycetes</taxon>
        <taxon>Agaricomycetidae</taxon>
        <taxon>Agaricales</taxon>
        <taxon>Marasmiineae</taxon>
        <taxon>Mycenaceae</taxon>
        <taxon>Mycena</taxon>
    </lineage>
</organism>
<dbReference type="Proteomes" id="UP001215598">
    <property type="component" value="Unassembled WGS sequence"/>
</dbReference>
<dbReference type="AlphaFoldDB" id="A0AAD7HD03"/>
<feature type="non-terminal residue" evidence="1">
    <location>
        <position position="67"/>
    </location>
</feature>
<sequence length="67" mass="7365">ALLDAHPHCIFAIARLRDLPELARKAALSTLKTPVCPDGLLFPETEVLSAFTFQKLHKFHHSCGKAA</sequence>
<evidence type="ECO:0000313" key="1">
    <source>
        <dbReference type="EMBL" id="KAJ7717872.1"/>
    </source>
</evidence>
<name>A0AAD7HD03_9AGAR</name>
<accession>A0AAD7HD03</accession>
<dbReference type="EMBL" id="JARKIB010000271">
    <property type="protein sequence ID" value="KAJ7717872.1"/>
    <property type="molecule type" value="Genomic_DNA"/>
</dbReference>
<gene>
    <name evidence="1" type="ORF">B0H16DRAFT_1234892</name>
</gene>